<dbReference type="FunFam" id="2.30.30.30:FF:000028">
    <property type="entry name" value="Transcription elongation factor SPT5"/>
    <property type="match status" value="1"/>
</dbReference>
<dbReference type="OrthoDB" id="28901at2759"/>
<evidence type="ECO:0000259" key="4">
    <source>
        <dbReference type="Pfam" id="PF23290"/>
    </source>
</evidence>
<dbReference type="Pfam" id="PF03439">
    <property type="entry name" value="Spt5-NGN"/>
    <property type="match status" value="1"/>
</dbReference>
<protein>
    <submittedName>
        <fullName evidence="5">KOW-like protein</fullName>
    </submittedName>
</protein>
<dbReference type="GO" id="GO:0003729">
    <property type="term" value="F:mRNA binding"/>
    <property type="evidence" value="ECO:0007669"/>
    <property type="project" value="TreeGrafter"/>
</dbReference>
<dbReference type="FunFam" id="2.30.30.30:FF:000043">
    <property type="entry name" value="Transcription elongation factor SPT5"/>
    <property type="match status" value="1"/>
</dbReference>
<dbReference type="CDD" id="cd06081">
    <property type="entry name" value="KOW_Spt5_1"/>
    <property type="match status" value="1"/>
</dbReference>
<feature type="compositionally biased region" description="Basic and acidic residues" evidence="1">
    <location>
        <begin position="39"/>
        <end position="50"/>
    </location>
</feature>
<dbReference type="PANTHER" id="PTHR11125">
    <property type="entry name" value="SUPPRESSOR OF TY 5"/>
    <property type="match status" value="1"/>
</dbReference>
<feature type="domain" description="Spt5 KOW" evidence="3">
    <location>
        <begin position="157"/>
        <end position="230"/>
    </location>
</feature>
<name>A0A2U1NSN7_ARTAN</name>
<dbReference type="InterPro" id="IPR041977">
    <property type="entry name" value="KOW_Spt5_4"/>
</dbReference>
<feature type="domain" description="NGN" evidence="2">
    <location>
        <begin position="87"/>
        <end position="151"/>
    </location>
</feature>
<organism evidence="5 6">
    <name type="scientific">Artemisia annua</name>
    <name type="common">Sweet wormwood</name>
    <dbReference type="NCBI Taxonomy" id="35608"/>
    <lineage>
        <taxon>Eukaryota</taxon>
        <taxon>Viridiplantae</taxon>
        <taxon>Streptophyta</taxon>
        <taxon>Embryophyta</taxon>
        <taxon>Tracheophyta</taxon>
        <taxon>Spermatophyta</taxon>
        <taxon>Magnoliopsida</taxon>
        <taxon>eudicotyledons</taxon>
        <taxon>Gunneridae</taxon>
        <taxon>Pentapetalae</taxon>
        <taxon>asterids</taxon>
        <taxon>campanulids</taxon>
        <taxon>Asterales</taxon>
        <taxon>Asteraceae</taxon>
        <taxon>Asteroideae</taxon>
        <taxon>Anthemideae</taxon>
        <taxon>Artemisiinae</taxon>
        <taxon>Artemisia</taxon>
    </lineage>
</organism>
<feature type="compositionally biased region" description="Acidic residues" evidence="1">
    <location>
        <begin position="8"/>
        <end position="28"/>
    </location>
</feature>
<dbReference type="InterPro" id="IPR041973">
    <property type="entry name" value="KOW_Spt5_1"/>
</dbReference>
<dbReference type="STRING" id="35608.A0A2U1NSN7"/>
<evidence type="ECO:0000259" key="3">
    <source>
        <dbReference type="Pfam" id="PF23042"/>
    </source>
</evidence>
<feature type="region of interest" description="Disordered" evidence="1">
    <location>
        <begin position="1"/>
        <end position="66"/>
    </location>
</feature>
<dbReference type="InterPro" id="IPR039385">
    <property type="entry name" value="NGN_Euk"/>
</dbReference>
<dbReference type="InterPro" id="IPR036735">
    <property type="entry name" value="NGN_dom_sf"/>
</dbReference>
<dbReference type="InterPro" id="IPR005100">
    <property type="entry name" value="NGN-domain"/>
</dbReference>
<dbReference type="EMBL" id="PKPP01002262">
    <property type="protein sequence ID" value="PWA76487.1"/>
    <property type="molecule type" value="Genomic_DNA"/>
</dbReference>
<evidence type="ECO:0000313" key="6">
    <source>
        <dbReference type="Proteomes" id="UP000245207"/>
    </source>
</evidence>
<dbReference type="Gene3D" id="2.30.30.30">
    <property type="match status" value="2"/>
</dbReference>
<evidence type="ECO:0000256" key="1">
    <source>
        <dbReference type="SAM" id="MobiDB-lite"/>
    </source>
</evidence>
<dbReference type="GO" id="GO:0032784">
    <property type="term" value="P:regulation of DNA-templated transcription elongation"/>
    <property type="evidence" value="ECO:0007669"/>
    <property type="project" value="InterPro"/>
</dbReference>
<sequence length="416" mass="46747">MPRRRDEYDPENVEDEDQVDAIDEDDNDYGPSRGGFIVNERDDHDAEDARRMHRPPLLTREDEQEDTEVEQQALLPSVRDPKLWMVKCAKCIDKAAGMQIRTAIALDHLKNYIYIEADKEAHVREACKGMRYIFTGSKILLVPIKEMTDVLSVESKAIDISRDTWVRMKIGTYKGDLAKVVDVDNVRHRVTVKLIPRIDLQALANKLEGREVQKKKAFTPPPRFMNVDGRQGSVEHIYRGILVIYDRHHMEHAGFICTKSQSCILVGGSRANGDRNGNPLASTVAQLRTPSRFPNFPGRSPARGVPPPSGGRHIGGGRGRDSLAGTSVKIRLGPWKGYKGRVVDASGTTVRIELESQMKVVTVDRTHVSDIVNATTTTPYRDTHRYGSGSETPMHPSRTPLHPYMTPMRDSGGWFF</sequence>
<dbReference type="GO" id="GO:0032044">
    <property type="term" value="C:DSIF complex"/>
    <property type="evidence" value="ECO:0007669"/>
    <property type="project" value="TreeGrafter"/>
</dbReference>
<evidence type="ECO:0000259" key="2">
    <source>
        <dbReference type="Pfam" id="PF03439"/>
    </source>
</evidence>
<feature type="region of interest" description="Disordered" evidence="1">
    <location>
        <begin position="379"/>
        <end position="404"/>
    </location>
</feature>
<gene>
    <name evidence="5" type="ORF">CTI12_AA233090</name>
</gene>
<dbReference type="CDD" id="cd06084">
    <property type="entry name" value="KOW_Spt5_4"/>
    <property type="match status" value="1"/>
</dbReference>
<dbReference type="InterPro" id="IPR039659">
    <property type="entry name" value="SPT5"/>
</dbReference>
<dbReference type="AlphaFoldDB" id="A0A2U1NSN7"/>
<keyword evidence="6" id="KW-1185">Reference proteome</keyword>
<proteinExistence type="predicted"/>
<dbReference type="InterPro" id="IPR014722">
    <property type="entry name" value="Rib_uL2_dom2"/>
</dbReference>
<evidence type="ECO:0000313" key="5">
    <source>
        <dbReference type="EMBL" id="PWA76487.1"/>
    </source>
</evidence>
<feature type="domain" description="Spt5 KOW" evidence="4">
    <location>
        <begin position="323"/>
        <end position="368"/>
    </location>
</feature>
<dbReference type="CDD" id="cd06085">
    <property type="entry name" value="KOW_Spt5_5"/>
    <property type="match status" value="1"/>
</dbReference>
<dbReference type="Pfam" id="PF23290">
    <property type="entry name" value="KOW5_SPT5"/>
    <property type="match status" value="1"/>
</dbReference>
<dbReference type="Proteomes" id="UP000245207">
    <property type="component" value="Unassembled WGS sequence"/>
</dbReference>
<comment type="caution">
    <text evidence="5">The sequence shown here is derived from an EMBL/GenBank/DDBJ whole genome shotgun (WGS) entry which is preliminary data.</text>
</comment>
<feature type="region of interest" description="Disordered" evidence="1">
    <location>
        <begin position="292"/>
        <end position="323"/>
    </location>
</feature>
<dbReference type="Gene3D" id="3.30.70.940">
    <property type="entry name" value="NusG, N-terminal domain"/>
    <property type="match status" value="1"/>
</dbReference>
<dbReference type="GO" id="GO:0006368">
    <property type="term" value="P:transcription elongation by RNA polymerase II"/>
    <property type="evidence" value="ECO:0007669"/>
    <property type="project" value="TreeGrafter"/>
</dbReference>
<dbReference type="InterPro" id="IPR041978">
    <property type="entry name" value="KOW_Spt5_5"/>
</dbReference>
<accession>A0A2U1NSN7</accession>
<reference evidence="5 6" key="1">
    <citation type="journal article" date="2018" name="Mol. Plant">
        <title>The genome of Artemisia annua provides insight into the evolution of Asteraceae family and artemisinin biosynthesis.</title>
        <authorList>
            <person name="Shen Q."/>
            <person name="Zhang L."/>
            <person name="Liao Z."/>
            <person name="Wang S."/>
            <person name="Yan T."/>
            <person name="Shi P."/>
            <person name="Liu M."/>
            <person name="Fu X."/>
            <person name="Pan Q."/>
            <person name="Wang Y."/>
            <person name="Lv Z."/>
            <person name="Lu X."/>
            <person name="Zhang F."/>
            <person name="Jiang W."/>
            <person name="Ma Y."/>
            <person name="Chen M."/>
            <person name="Hao X."/>
            <person name="Li L."/>
            <person name="Tang Y."/>
            <person name="Lv G."/>
            <person name="Zhou Y."/>
            <person name="Sun X."/>
            <person name="Brodelius P.E."/>
            <person name="Rose J.K.C."/>
            <person name="Tang K."/>
        </authorList>
    </citation>
    <scope>NUCLEOTIDE SEQUENCE [LARGE SCALE GENOMIC DNA]</scope>
    <source>
        <strain evidence="6">cv. Huhao1</strain>
        <tissue evidence="5">Leaf</tissue>
    </source>
</reference>
<dbReference type="GO" id="GO:0006357">
    <property type="term" value="P:regulation of transcription by RNA polymerase II"/>
    <property type="evidence" value="ECO:0007669"/>
    <property type="project" value="InterPro"/>
</dbReference>
<dbReference type="Pfam" id="PF23042">
    <property type="entry name" value="KOW1_SPT5"/>
    <property type="match status" value="1"/>
</dbReference>
<dbReference type="CDD" id="cd09888">
    <property type="entry name" value="NGN_Euk"/>
    <property type="match status" value="1"/>
</dbReference>
<dbReference type="PANTHER" id="PTHR11125:SF7">
    <property type="entry name" value="TRANSCRIPTION ELONGATION FACTOR SPT5"/>
    <property type="match status" value="1"/>
</dbReference>